<dbReference type="InterPro" id="IPR049052">
    <property type="entry name" value="nSTAND1"/>
</dbReference>
<comment type="similarity">
    <text evidence="1">Belongs to the sulfatase-modifying factor family.</text>
</comment>
<dbReference type="OrthoDB" id="659at2759"/>
<dbReference type="InterPro" id="IPR005532">
    <property type="entry name" value="SUMF_dom"/>
</dbReference>
<dbReference type="GO" id="GO:0120147">
    <property type="term" value="F:formylglycine-generating oxidase activity"/>
    <property type="evidence" value="ECO:0007669"/>
    <property type="project" value="TreeGrafter"/>
</dbReference>
<reference evidence="2" key="1">
    <citation type="submission" date="2020-11" db="EMBL/GenBank/DDBJ databases">
        <authorList>
            <person name="Tran Van P."/>
        </authorList>
    </citation>
    <scope>NUCLEOTIDE SEQUENCE</scope>
</reference>
<evidence type="ECO:0000256" key="1">
    <source>
        <dbReference type="ARBA" id="ARBA00005310"/>
    </source>
</evidence>
<evidence type="ECO:0000313" key="2">
    <source>
        <dbReference type="EMBL" id="CAD7235511.1"/>
    </source>
</evidence>
<organism evidence="2">
    <name type="scientific">Cyprideis torosa</name>
    <dbReference type="NCBI Taxonomy" id="163714"/>
    <lineage>
        <taxon>Eukaryota</taxon>
        <taxon>Metazoa</taxon>
        <taxon>Ecdysozoa</taxon>
        <taxon>Arthropoda</taxon>
        <taxon>Crustacea</taxon>
        <taxon>Oligostraca</taxon>
        <taxon>Ostracoda</taxon>
        <taxon>Podocopa</taxon>
        <taxon>Podocopida</taxon>
        <taxon>Cytherocopina</taxon>
        <taxon>Cytheroidea</taxon>
        <taxon>Cytherideidae</taxon>
        <taxon>Cyprideis</taxon>
    </lineage>
</organism>
<dbReference type="EMBL" id="OB673190">
    <property type="protein sequence ID" value="CAD7235511.1"/>
    <property type="molecule type" value="Genomic_DNA"/>
</dbReference>
<proteinExistence type="inferred from homology"/>
<sequence>MSDSNLAPTEQVFLSYSRTNLDTAIAMRSALEQAGISTFRDEDSIRVGDNWMNRLQTTLQDCSAFVLLIGRDGVQRWVMAETQIAMIRHFSPHDAAQRLAIFPVLLPDGDVHSLPPFLSLFQIQRWQPGEPLPEDFLDAIRKQETLPDNHIRFEGCPFLGLSAFQREHAGLFFGRRQETFEALGMLGAQQAANPEQIHQDGQYNRWLQIEGNSGAGKSSLVNAGMLPLVEQGALWSRTGFEQWKIIGPLMPGEHPLRQLAEAVEHALVPEAAARDSGQRYRSFQNDEQALVMRLRDFNASDTAFLLVVDQFEELFTFAEKTEKLQFDLQLYHALRDKDCPLFLVNTVRIDFLEGFEQLPLLSELYNRHCKRYLLKTISQSGLREVIEQPAQLAGLDVSQVTTAILQDAREEPGALPLVENALRVLWEERRGEVLSGQLYEDKGGIAGLLEEQADALLRRLDSELNGRADALELLLALTRVNDEGRHTRRRLALGEARLAAGGKKADAARGQQIIEYLSGHSANSHGQRQHNGTLRLVSVVNDDGREGGDAGKGATVDLIHETLIRPKGKDKATGKLVGYWKTLYSYIEANRDRGFYRDQLQRQAEDWGQRKGLGRWRKLAGWGELRAYRKLRPDKGSVEARFLRRSRVVGWLKGGALALVVAFVGESYWWTLQHDMPPSYMLTQQQFRLMEWGLLGEDLPIMVEIALPEGQIRVGEYDNAVGEAVNRQLQAQGLAAAINIGYPATVAMLDKPYALGKYEVTYQQYDYYVWTQRYHNAHPDFPAGPPNEKVRGDRAVVNVSWNDANGYLDWLSNKTGAVYRLPTETEWEWAARGGTETGYWWGDEVGENKANCLNCGSEWDNKRVAPVGSFAANPFGLHDTAGNVWEWTCSEWQADFSGAETECQAPDTTGSRVLRGGSWSINSVFARASARSGIDTDDRSPGLGFRVLRASRTP</sequence>
<dbReference type="Pfam" id="PF13676">
    <property type="entry name" value="TIR_2"/>
    <property type="match status" value="1"/>
</dbReference>
<dbReference type="PANTHER" id="PTHR23150">
    <property type="entry name" value="SULFATASE MODIFYING FACTOR 1, 2"/>
    <property type="match status" value="1"/>
</dbReference>
<dbReference type="GO" id="GO:0007165">
    <property type="term" value="P:signal transduction"/>
    <property type="evidence" value="ECO:0007669"/>
    <property type="project" value="InterPro"/>
</dbReference>
<dbReference type="InterPro" id="IPR027417">
    <property type="entry name" value="P-loop_NTPase"/>
</dbReference>
<dbReference type="SUPFAM" id="SSF56436">
    <property type="entry name" value="C-type lectin-like"/>
    <property type="match status" value="1"/>
</dbReference>
<dbReference type="AlphaFoldDB" id="A0A7R8ZSP6"/>
<name>A0A7R8ZSP6_9CRUS</name>
<dbReference type="Pfam" id="PF20703">
    <property type="entry name" value="nSTAND1"/>
    <property type="match status" value="1"/>
</dbReference>
<dbReference type="InterPro" id="IPR051043">
    <property type="entry name" value="Sulfatase_Mod_Factor_Kinase"/>
</dbReference>
<dbReference type="SUPFAM" id="SSF52200">
    <property type="entry name" value="Toll/Interleukin receptor TIR domain"/>
    <property type="match status" value="1"/>
</dbReference>
<dbReference type="Pfam" id="PF03781">
    <property type="entry name" value="FGE-sulfatase"/>
    <property type="match status" value="1"/>
</dbReference>
<dbReference type="PANTHER" id="PTHR23150:SF35">
    <property type="entry name" value="BLL6746 PROTEIN"/>
    <property type="match status" value="1"/>
</dbReference>
<dbReference type="Gene3D" id="3.40.50.10140">
    <property type="entry name" value="Toll/interleukin-1 receptor homology (TIR) domain"/>
    <property type="match status" value="1"/>
</dbReference>
<gene>
    <name evidence="2" type="ORF">CTOB1V02_LOCUS13326</name>
</gene>
<dbReference type="InterPro" id="IPR016187">
    <property type="entry name" value="CTDL_fold"/>
</dbReference>
<dbReference type="InterPro" id="IPR042095">
    <property type="entry name" value="SUMF_sf"/>
</dbReference>
<dbReference type="SUPFAM" id="SSF52540">
    <property type="entry name" value="P-loop containing nucleoside triphosphate hydrolases"/>
    <property type="match status" value="1"/>
</dbReference>
<protein>
    <submittedName>
        <fullName evidence="2">Uncharacterized protein</fullName>
    </submittedName>
</protein>
<dbReference type="Gene3D" id="3.90.1580.10">
    <property type="entry name" value="paralog of FGE (formylglycine-generating enzyme)"/>
    <property type="match status" value="1"/>
</dbReference>
<dbReference type="InterPro" id="IPR000157">
    <property type="entry name" value="TIR_dom"/>
</dbReference>
<dbReference type="InterPro" id="IPR035897">
    <property type="entry name" value="Toll_tir_struct_dom_sf"/>
</dbReference>
<dbReference type="PROSITE" id="PS50104">
    <property type="entry name" value="TIR"/>
    <property type="match status" value="1"/>
</dbReference>
<accession>A0A7R8ZSP6</accession>